<dbReference type="Proteomes" id="UP000502823">
    <property type="component" value="Unassembled WGS sequence"/>
</dbReference>
<dbReference type="OrthoDB" id="440760at2759"/>
<dbReference type="GO" id="GO:0000176">
    <property type="term" value="C:nuclear exosome (RNase complex)"/>
    <property type="evidence" value="ECO:0007669"/>
    <property type="project" value="TreeGrafter"/>
</dbReference>
<dbReference type="SUPFAM" id="SSF50249">
    <property type="entry name" value="Nucleic acid-binding proteins"/>
    <property type="match status" value="1"/>
</dbReference>
<dbReference type="GO" id="GO:0005730">
    <property type="term" value="C:nucleolus"/>
    <property type="evidence" value="ECO:0007669"/>
    <property type="project" value="UniProtKB-SubCell"/>
</dbReference>
<dbReference type="InterPro" id="IPR012340">
    <property type="entry name" value="NA-bd_OB-fold"/>
</dbReference>
<dbReference type="AlphaFoldDB" id="A0A6L2PE12"/>
<accession>A0A6L2PE12</accession>
<organism evidence="5 6">
    <name type="scientific">Coptotermes formosanus</name>
    <name type="common">Formosan subterranean termite</name>
    <dbReference type="NCBI Taxonomy" id="36987"/>
    <lineage>
        <taxon>Eukaryota</taxon>
        <taxon>Metazoa</taxon>
        <taxon>Ecdysozoa</taxon>
        <taxon>Arthropoda</taxon>
        <taxon>Hexapoda</taxon>
        <taxon>Insecta</taxon>
        <taxon>Pterygota</taxon>
        <taxon>Neoptera</taxon>
        <taxon>Polyneoptera</taxon>
        <taxon>Dictyoptera</taxon>
        <taxon>Blattodea</taxon>
        <taxon>Blattoidea</taxon>
        <taxon>Termitoidae</taxon>
        <taxon>Rhinotermitidae</taxon>
        <taxon>Coptotermes</taxon>
    </lineage>
</organism>
<dbReference type="PANTHER" id="PTHR12686">
    <property type="entry name" value="3'-5' EXORIBONUCLEASE CSL4-RELATED"/>
    <property type="match status" value="1"/>
</dbReference>
<feature type="domain" description="Exosome complex component CSL4 C-terminal" evidence="4">
    <location>
        <begin position="142"/>
        <end position="179"/>
    </location>
</feature>
<dbReference type="GO" id="GO:0005737">
    <property type="term" value="C:cytoplasm"/>
    <property type="evidence" value="ECO:0007669"/>
    <property type="project" value="TreeGrafter"/>
</dbReference>
<evidence type="ECO:0000259" key="4">
    <source>
        <dbReference type="Pfam" id="PF10447"/>
    </source>
</evidence>
<name>A0A6L2PE12_COPFO</name>
<dbReference type="EMBL" id="BLKM01009892">
    <property type="protein sequence ID" value="GFG28598.1"/>
    <property type="molecule type" value="Genomic_DNA"/>
</dbReference>
<protein>
    <recommendedName>
        <fullName evidence="4">Exosome complex component CSL4 C-terminal domain-containing protein</fullName>
    </recommendedName>
</protein>
<reference evidence="6" key="1">
    <citation type="submission" date="2020-01" db="EMBL/GenBank/DDBJ databases">
        <title>Draft genome sequence of the Termite Coptotermes fromosanus.</title>
        <authorList>
            <person name="Itakura S."/>
            <person name="Yosikawa Y."/>
            <person name="Umezawa K."/>
        </authorList>
    </citation>
    <scope>NUCLEOTIDE SEQUENCE [LARGE SCALE GENOMIC DNA]</scope>
</reference>
<evidence type="ECO:0000256" key="1">
    <source>
        <dbReference type="ARBA" id="ARBA00004604"/>
    </source>
</evidence>
<evidence type="ECO:0000256" key="2">
    <source>
        <dbReference type="ARBA" id="ARBA00022490"/>
    </source>
</evidence>
<comment type="caution">
    <text evidence="5">The sequence shown here is derived from an EMBL/GenBank/DDBJ whole genome shotgun (WGS) entry which is preliminary data.</text>
</comment>
<dbReference type="GO" id="GO:0006396">
    <property type="term" value="P:RNA processing"/>
    <property type="evidence" value="ECO:0007669"/>
    <property type="project" value="InterPro"/>
</dbReference>
<keyword evidence="6" id="KW-1185">Reference proteome</keyword>
<evidence type="ECO:0000256" key="3">
    <source>
        <dbReference type="ARBA" id="ARBA00022835"/>
    </source>
</evidence>
<keyword evidence="3" id="KW-0271">Exosome</keyword>
<dbReference type="Pfam" id="PF10447">
    <property type="entry name" value="EXOSC1"/>
    <property type="match status" value="1"/>
</dbReference>
<dbReference type="GO" id="GO:0003723">
    <property type="term" value="F:RNA binding"/>
    <property type="evidence" value="ECO:0007669"/>
    <property type="project" value="InterPro"/>
</dbReference>
<keyword evidence="2" id="KW-0963">Cytoplasm</keyword>
<dbReference type="PANTHER" id="PTHR12686:SF8">
    <property type="entry name" value="EXOSOME COMPLEX COMPONENT CSL4"/>
    <property type="match status" value="1"/>
</dbReference>
<gene>
    <name evidence="5" type="ORF">Cfor_05648</name>
</gene>
<comment type="subcellular location">
    <subcellularLocation>
        <location evidence="1">Nucleus</location>
        <location evidence="1">Nucleolus</location>
    </subcellularLocation>
</comment>
<evidence type="ECO:0000313" key="5">
    <source>
        <dbReference type="EMBL" id="GFG28598.1"/>
    </source>
</evidence>
<dbReference type="InParanoid" id="A0A6L2PE12"/>
<dbReference type="InterPro" id="IPR019495">
    <property type="entry name" value="EXOSC1_C"/>
</dbReference>
<dbReference type="Gene3D" id="2.40.50.140">
    <property type="entry name" value="Nucleic acid-binding proteins"/>
    <property type="match status" value="1"/>
</dbReference>
<proteinExistence type="predicted"/>
<dbReference type="InterPro" id="IPR039771">
    <property type="entry name" value="Csl4"/>
</dbReference>
<evidence type="ECO:0000313" key="6">
    <source>
        <dbReference type="Proteomes" id="UP000502823"/>
    </source>
</evidence>
<sequence length="180" mass="20808">MHQVCLTAVIAEQRIFLIPTNRCQSKVMSGRQRTHLWLRYIREEWIYIFDSCWCCENCERGKGIYNCFVVHTVMYEFELLSVCTRFISAVCLLQSSMIQVHSCKEQGIIPAPGDVVTAKVTTLTQRFCKCVIKCIGDTVLTRPYRAVLRKEDVRATEKDKVEMIKSFRPGDIILARVVSF</sequence>